<comment type="caution">
    <text evidence="3">The sequence shown here is derived from an EMBL/GenBank/DDBJ whole genome shotgun (WGS) entry which is preliminary data.</text>
</comment>
<evidence type="ECO:0000256" key="1">
    <source>
        <dbReference type="SAM" id="SignalP"/>
    </source>
</evidence>
<dbReference type="InterPro" id="IPR002557">
    <property type="entry name" value="Chitin-bd_dom"/>
</dbReference>
<evidence type="ECO:0000259" key="2">
    <source>
        <dbReference type="PROSITE" id="PS50940"/>
    </source>
</evidence>
<dbReference type="Proteomes" id="UP000283509">
    <property type="component" value="Unassembled WGS sequence"/>
</dbReference>
<dbReference type="Gene3D" id="2.170.140.10">
    <property type="entry name" value="Chitin binding domain"/>
    <property type="match status" value="1"/>
</dbReference>
<accession>A0A423U4Q7</accession>
<dbReference type="EMBL" id="QCYY01000646">
    <property type="protein sequence ID" value="ROT83691.1"/>
    <property type="molecule type" value="Genomic_DNA"/>
</dbReference>
<reference evidence="3 4" key="2">
    <citation type="submission" date="2019-01" db="EMBL/GenBank/DDBJ databases">
        <title>The decoding of complex shrimp genome reveals the adaptation for benthos swimmer, frequently molting mechanism and breeding impact on genome.</title>
        <authorList>
            <person name="Sun Y."/>
            <person name="Gao Y."/>
            <person name="Yu Y."/>
        </authorList>
    </citation>
    <scope>NUCLEOTIDE SEQUENCE [LARGE SCALE GENOMIC DNA]</scope>
    <source>
        <tissue evidence="3">Muscle</tissue>
    </source>
</reference>
<dbReference type="PANTHER" id="PTHR22933">
    <property type="entry name" value="FI18007P1-RELATED"/>
    <property type="match status" value="1"/>
</dbReference>
<evidence type="ECO:0000313" key="4">
    <source>
        <dbReference type="Proteomes" id="UP000283509"/>
    </source>
</evidence>
<proteinExistence type="predicted"/>
<feature type="signal peptide" evidence="1">
    <location>
        <begin position="1"/>
        <end position="16"/>
    </location>
</feature>
<reference evidence="3 4" key="1">
    <citation type="submission" date="2018-04" db="EMBL/GenBank/DDBJ databases">
        <authorList>
            <person name="Zhang X."/>
            <person name="Yuan J."/>
            <person name="Li F."/>
            <person name="Xiang J."/>
        </authorList>
    </citation>
    <scope>NUCLEOTIDE SEQUENCE [LARGE SCALE GENOMIC DNA]</scope>
    <source>
        <tissue evidence="3">Muscle</tissue>
    </source>
</reference>
<organism evidence="3 4">
    <name type="scientific">Penaeus vannamei</name>
    <name type="common">Whiteleg shrimp</name>
    <name type="synonym">Litopenaeus vannamei</name>
    <dbReference type="NCBI Taxonomy" id="6689"/>
    <lineage>
        <taxon>Eukaryota</taxon>
        <taxon>Metazoa</taxon>
        <taxon>Ecdysozoa</taxon>
        <taxon>Arthropoda</taxon>
        <taxon>Crustacea</taxon>
        <taxon>Multicrustacea</taxon>
        <taxon>Malacostraca</taxon>
        <taxon>Eumalacostraca</taxon>
        <taxon>Eucarida</taxon>
        <taxon>Decapoda</taxon>
        <taxon>Dendrobranchiata</taxon>
        <taxon>Penaeoidea</taxon>
        <taxon>Penaeidae</taxon>
        <taxon>Penaeus</taxon>
    </lineage>
</organism>
<name>A0A423U4Q7_PENVA</name>
<protein>
    <submittedName>
        <fullName evidence="3">Cuticular protein</fullName>
    </submittedName>
</protein>
<sequence length="123" mass="13392">MKAVFVLALCIAAASARSAYQLPSGVELLRSQVITSFSCAGRPYGYFADVANDCAIFHVCYPVNDELGNIIEEAQFSFVCGNQTVFSQESLTCAHPEEAFPCDQAETLYDLSNADFGKIPEDF</sequence>
<evidence type="ECO:0000313" key="3">
    <source>
        <dbReference type="EMBL" id="ROT83691.1"/>
    </source>
</evidence>
<feature type="chain" id="PRO_5019433300" evidence="1">
    <location>
        <begin position="17"/>
        <end position="123"/>
    </location>
</feature>
<keyword evidence="1" id="KW-0732">Signal</keyword>
<keyword evidence="4" id="KW-1185">Reference proteome</keyword>
<dbReference type="Pfam" id="PF01607">
    <property type="entry name" value="CBM_14"/>
    <property type="match status" value="1"/>
</dbReference>
<dbReference type="OrthoDB" id="6407151at2759"/>
<gene>
    <name evidence="3" type="ORF">C7M84_023124</name>
</gene>
<dbReference type="InterPro" id="IPR036508">
    <property type="entry name" value="Chitin-bd_dom_sf"/>
</dbReference>
<dbReference type="PROSITE" id="PS50940">
    <property type="entry name" value="CHIT_BIND_II"/>
    <property type="match status" value="1"/>
</dbReference>
<dbReference type="GO" id="GO:0005576">
    <property type="term" value="C:extracellular region"/>
    <property type="evidence" value="ECO:0007669"/>
    <property type="project" value="InterPro"/>
</dbReference>
<dbReference type="GO" id="GO:0008061">
    <property type="term" value="F:chitin binding"/>
    <property type="evidence" value="ECO:0007669"/>
    <property type="project" value="InterPro"/>
</dbReference>
<dbReference type="AlphaFoldDB" id="A0A423U4Q7"/>
<feature type="domain" description="Chitin-binding type-2" evidence="2">
    <location>
        <begin position="36"/>
        <end position="104"/>
    </location>
</feature>
<dbReference type="SUPFAM" id="SSF57625">
    <property type="entry name" value="Invertebrate chitin-binding proteins"/>
    <property type="match status" value="1"/>
</dbReference>
<dbReference type="PANTHER" id="PTHR22933:SF43">
    <property type="entry name" value="LP10131P"/>
    <property type="match status" value="1"/>
</dbReference>
<dbReference type="InterPro" id="IPR052976">
    <property type="entry name" value="Scoloptoxin-like"/>
</dbReference>